<accession>A0A650A9F2</accession>
<reference evidence="2" key="1">
    <citation type="journal article" date="2019" name="J. Bacteriol.">
        <title>Nisin J, a novel natural nisin variant, is produced by Staphylococcus capitis sourced from the human skin microbiota.</title>
        <authorList>
            <person name="O'Sullivan J.N."/>
            <person name="O'Connor P.M."/>
            <person name="Rea M.C."/>
            <person name="O'Sullivan O."/>
            <person name="Walsh C.J."/>
            <person name="Healy B."/>
            <person name="Mathur H."/>
            <person name="Field D."/>
            <person name="Hill C."/>
            <person name="Ross R.P."/>
        </authorList>
    </citation>
    <scope>NUCLEOTIDE SEQUENCE</scope>
    <source>
        <strain evidence="2">APC2923</strain>
        <plasmid evidence="2">pJOS_01</plasmid>
    </source>
</reference>
<protein>
    <submittedName>
        <fullName evidence="2">Uncharacterized protein</fullName>
    </submittedName>
</protein>
<name>A0A650A9F2_STACP</name>
<keyword evidence="1" id="KW-0732">Signal</keyword>
<geneLocation type="plasmid" evidence="2">
    <name>pJOS_01</name>
</geneLocation>
<keyword evidence="2" id="KW-0614">Plasmid</keyword>
<evidence type="ECO:0000256" key="1">
    <source>
        <dbReference type="SAM" id="SignalP"/>
    </source>
</evidence>
<feature type="signal peptide" evidence="1">
    <location>
        <begin position="1"/>
        <end position="29"/>
    </location>
</feature>
<feature type="chain" id="PRO_5024848707" evidence="1">
    <location>
        <begin position="30"/>
        <end position="232"/>
    </location>
</feature>
<dbReference type="AlphaFoldDB" id="A0A650A9F2"/>
<dbReference type="EMBL" id="MN602039">
    <property type="protein sequence ID" value="QGN18880.1"/>
    <property type="molecule type" value="Genomic_DNA"/>
</dbReference>
<evidence type="ECO:0000313" key="2">
    <source>
        <dbReference type="EMBL" id="QGN18880.1"/>
    </source>
</evidence>
<proteinExistence type="predicted"/>
<dbReference type="RefSeq" id="WP_172694694.1">
    <property type="nucleotide sequence ID" value="NZ_WHVU01000008.1"/>
</dbReference>
<gene>
    <name evidence="2" type="ORF">J42</name>
</gene>
<sequence length="232" mass="26392">MRNIIKLMLAGILVLGTGMASLESNHAHAEENHDNPPQNVKLVGTYNASQVDSQTMQQFKNIEKEDNNFHVIQKNNQIIVEDVLPNPDNKKVNETANRSAKMDTKVIDFSDFVGSMDGKDDGKIKDGTSFYSASYKGQKDGQKVKKGTHVHCNRFNGTKSDHRYWSKKHPKAYVDFYKSDCWYHAKAYKCSSIGKMTKCDGLNVKKKGVKDCSSWKGKPKHKNWPKTAWYRN</sequence>
<organism evidence="2">
    <name type="scientific">Staphylococcus capitis</name>
    <dbReference type="NCBI Taxonomy" id="29388"/>
    <lineage>
        <taxon>Bacteria</taxon>
        <taxon>Bacillati</taxon>
        <taxon>Bacillota</taxon>
        <taxon>Bacilli</taxon>
        <taxon>Bacillales</taxon>
        <taxon>Staphylococcaceae</taxon>
        <taxon>Staphylococcus</taxon>
    </lineage>
</organism>